<gene>
    <name evidence="1" type="ORF">AUJ73_04610</name>
</gene>
<proteinExistence type="predicted"/>
<sequence>MEVKSKIALPKLSVRGCILFIFKDPLAIFKTTFWPDTPNPLSSRRNTVILTIVSPSEYALIGEANR</sequence>
<dbReference type="Proteomes" id="UP000183120">
    <property type="component" value="Unassembled WGS sequence"/>
</dbReference>
<dbReference type="AlphaFoldDB" id="A0A1J4TS50"/>
<accession>A0A1J4TS50</accession>
<comment type="caution">
    <text evidence="1">The sequence shown here is derived from an EMBL/GenBank/DDBJ whole genome shotgun (WGS) entry which is preliminary data.</text>
</comment>
<dbReference type="EMBL" id="MNUY01000074">
    <property type="protein sequence ID" value="OIO12943.1"/>
    <property type="molecule type" value="Genomic_DNA"/>
</dbReference>
<evidence type="ECO:0000313" key="2">
    <source>
        <dbReference type="Proteomes" id="UP000183120"/>
    </source>
</evidence>
<dbReference type="STRING" id="1805209.AUJ73_04610"/>
<protein>
    <submittedName>
        <fullName evidence="1">Uncharacterized protein</fullName>
    </submittedName>
</protein>
<evidence type="ECO:0000313" key="1">
    <source>
        <dbReference type="EMBL" id="OIO12943.1"/>
    </source>
</evidence>
<organism evidence="1 2">
    <name type="scientific">Candidatus Gottesmanbacteria bacterium CG1_02_37_22</name>
    <dbReference type="NCBI Taxonomy" id="1805209"/>
    <lineage>
        <taxon>Bacteria</taxon>
        <taxon>Candidatus Gottesmaniibacteriota</taxon>
    </lineage>
</organism>
<name>A0A1J4TS50_9BACT</name>
<reference evidence="1 2" key="1">
    <citation type="journal article" date="2016" name="Environ. Microbiol.">
        <title>Genomic resolution of a cold subsurface aquifer community provides metabolic insights for novel microbes adapted to high CO concentrations.</title>
        <authorList>
            <person name="Probst A.J."/>
            <person name="Castelle C.J."/>
            <person name="Singh A."/>
            <person name="Brown C.T."/>
            <person name="Anantharaman K."/>
            <person name="Sharon I."/>
            <person name="Hug L.A."/>
            <person name="Burstein D."/>
            <person name="Emerson J.B."/>
            <person name="Thomas B.C."/>
            <person name="Banfield J.F."/>
        </authorList>
    </citation>
    <scope>NUCLEOTIDE SEQUENCE [LARGE SCALE GENOMIC DNA]</scope>
    <source>
        <strain evidence="1">CG1_02_37_22</strain>
    </source>
</reference>